<protein>
    <recommendedName>
        <fullName evidence="4">AG1 protein</fullName>
    </recommendedName>
</protein>
<comment type="caution">
    <text evidence="2">The sequence shown here is derived from an EMBL/GenBank/DDBJ whole genome shotgun (WGS) entry which is preliminary data.</text>
</comment>
<proteinExistence type="predicted"/>
<dbReference type="Proteomes" id="UP000283128">
    <property type="component" value="Unassembled WGS sequence"/>
</dbReference>
<sequence length="150" mass="15980">MAWEEWEQLKAQAVEKRSTGMQLNQLADPGGGGAGNEQGDLRVNQTDLAAVGDAAYRLYGGLDHYGDHARIASMAAAGGLKSEGFEVGEGLDHVAERWVDQVQSLLDACAHISNHLDYTKGAHAKDEVYIGGTISSISVLNKGFDDRAGH</sequence>
<accession>A0A3S2VHZ8</accession>
<reference evidence="2 3" key="1">
    <citation type="submission" date="2019-01" db="EMBL/GenBank/DDBJ databases">
        <title>Genome sequences of Streptomyces and Rhizobium isolates collected from root and soil.</title>
        <authorList>
            <person name="Chhettri S."/>
            <person name="Sevigny J.L."/>
            <person name="Sen A."/>
            <person name="Ennis N."/>
            <person name="Tisa L."/>
        </authorList>
    </citation>
    <scope>NUCLEOTIDE SEQUENCE [LARGE SCALE GENOMIC DNA]</scope>
    <source>
        <strain evidence="2 3">San01</strain>
    </source>
</reference>
<evidence type="ECO:0000313" key="2">
    <source>
        <dbReference type="EMBL" id="RVU24481.1"/>
    </source>
</evidence>
<dbReference type="RefSeq" id="WP_127828838.1">
    <property type="nucleotide sequence ID" value="NZ_RZYA01000006.1"/>
</dbReference>
<keyword evidence="3" id="KW-1185">Reference proteome</keyword>
<evidence type="ECO:0000256" key="1">
    <source>
        <dbReference type="SAM" id="MobiDB-lite"/>
    </source>
</evidence>
<gene>
    <name evidence="2" type="ORF">EOT10_15880</name>
</gene>
<feature type="region of interest" description="Disordered" evidence="1">
    <location>
        <begin position="20"/>
        <end position="40"/>
    </location>
</feature>
<evidence type="ECO:0008006" key="4">
    <source>
        <dbReference type="Google" id="ProtNLM"/>
    </source>
</evidence>
<dbReference type="AlphaFoldDB" id="A0A3S2VHZ8"/>
<dbReference type="OrthoDB" id="4313158at2"/>
<dbReference type="EMBL" id="RZYA01000006">
    <property type="protein sequence ID" value="RVU24481.1"/>
    <property type="molecule type" value="Genomic_DNA"/>
</dbReference>
<organism evidence="2 3">
    <name type="scientific">Streptomyces antnestii</name>
    <dbReference type="NCBI Taxonomy" id="2494256"/>
    <lineage>
        <taxon>Bacteria</taxon>
        <taxon>Bacillati</taxon>
        <taxon>Actinomycetota</taxon>
        <taxon>Actinomycetes</taxon>
        <taxon>Kitasatosporales</taxon>
        <taxon>Streptomycetaceae</taxon>
        <taxon>Streptomyces</taxon>
    </lineage>
</organism>
<name>A0A3S2VHZ8_9ACTN</name>
<evidence type="ECO:0000313" key="3">
    <source>
        <dbReference type="Proteomes" id="UP000283128"/>
    </source>
</evidence>